<feature type="transmembrane region" description="Helical" evidence="1">
    <location>
        <begin position="82"/>
        <end position="100"/>
    </location>
</feature>
<proteinExistence type="predicted"/>
<sequence length="204" mass="22245">MPPVYTAFFLWVASAILWWSGWREQAEDRIPDAAVAVFLAGWPFAAWAAIPAGGPWTISGTFAWAALAALFLAWRLEPSERWTAFAAGFLTGSFKLLISVSPWMSTHLSDEGVGWTAAVLAGASTCALVRGATGQILAVTLALAVHEIWRAAWLHGQVRFEIGSGHWMEAWWVAVLTARSLSAIGRLVALDFRKYAWRRGGEGS</sequence>
<dbReference type="RefSeq" id="WP_123040824.1">
    <property type="nucleotide sequence ID" value="NZ_CP033433.1"/>
</dbReference>
<feature type="transmembrane region" description="Helical" evidence="1">
    <location>
        <begin position="170"/>
        <end position="189"/>
    </location>
</feature>
<dbReference type="AlphaFoldDB" id="A0A3G3JWX4"/>
<organism evidence="2 3">
    <name type="scientific">Cohnella candidum</name>
    <dbReference type="NCBI Taxonomy" id="2674991"/>
    <lineage>
        <taxon>Bacteria</taxon>
        <taxon>Bacillati</taxon>
        <taxon>Bacillota</taxon>
        <taxon>Bacilli</taxon>
        <taxon>Bacillales</taxon>
        <taxon>Paenibacillaceae</taxon>
        <taxon>Cohnella</taxon>
    </lineage>
</organism>
<reference evidence="2 3" key="1">
    <citation type="submission" date="2018-10" db="EMBL/GenBank/DDBJ databases">
        <title>Genome Sequence of Cohnella sp.</title>
        <authorList>
            <person name="Srinivasan S."/>
            <person name="Kim M.K."/>
        </authorList>
    </citation>
    <scope>NUCLEOTIDE SEQUENCE [LARGE SCALE GENOMIC DNA]</scope>
    <source>
        <strain evidence="2 3">18JY8-7</strain>
    </source>
</reference>
<evidence type="ECO:0000313" key="3">
    <source>
        <dbReference type="Proteomes" id="UP000269097"/>
    </source>
</evidence>
<protein>
    <submittedName>
        <fullName evidence="2">Uncharacterized protein</fullName>
    </submittedName>
</protein>
<feature type="transmembrane region" description="Helical" evidence="1">
    <location>
        <begin position="112"/>
        <end position="129"/>
    </location>
</feature>
<feature type="transmembrane region" description="Helical" evidence="1">
    <location>
        <begin position="56"/>
        <end position="75"/>
    </location>
</feature>
<accession>A0A3G3JWX4</accession>
<feature type="transmembrane region" description="Helical" evidence="1">
    <location>
        <begin position="6"/>
        <end position="22"/>
    </location>
</feature>
<dbReference type="EMBL" id="CP033433">
    <property type="protein sequence ID" value="AYQ72742.1"/>
    <property type="molecule type" value="Genomic_DNA"/>
</dbReference>
<feature type="transmembrane region" description="Helical" evidence="1">
    <location>
        <begin position="34"/>
        <end position="50"/>
    </location>
</feature>
<name>A0A3G3JWX4_9BACL</name>
<dbReference type="Proteomes" id="UP000269097">
    <property type="component" value="Chromosome"/>
</dbReference>
<dbReference type="KEGG" id="coh:EAV92_09305"/>
<keyword evidence="1" id="KW-1133">Transmembrane helix</keyword>
<evidence type="ECO:0000256" key="1">
    <source>
        <dbReference type="SAM" id="Phobius"/>
    </source>
</evidence>
<gene>
    <name evidence="2" type="ORF">EAV92_09305</name>
</gene>
<feature type="transmembrane region" description="Helical" evidence="1">
    <location>
        <begin position="136"/>
        <end position="158"/>
    </location>
</feature>
<keyword evidence="1" id="KW-0812">Transmembrane</keyword>
<keyword evidence="3" id="KW-1185">Reference proteome</keyword>
<evidence type="ECO:0000313" key="2">
    <source>
        <dbReference type="EMBL" id="AYQ72742.1"/>
    </source>
</evidence>
<keyword evidence="1" id="KW-0472">Membrane</keyword>